<dbReference type="Gene3D" id="3.30.830.10">
    <property type="entry name" value="Metalloenzyme, LuxS/M16 peptidase-like"/>
    <property type="match status" value="2"/>
</dbReference>
<evidence type="ECO:0000256" key="2">
    <source>
        <dbReference type="RuleBase" id="RU004447"/>
    </source>
</evidence>
<evidence type="ECO:0000313" key="5">
    <source>
        <dbReference type="EMBL" id="PRY19387.1"/>
    </source>
</evidence>
<dbReference type="FunFam" id="3.30.830.10:FF:000008">
    <property type="entry name" value="Mitochondrial-processing peptidase subunit beta"/>
    <property type="match status" value="1"/>
</dbReference>
<dbReference type="GO" id="GO:0004222">
    <property type="term" value="F:metalloendopeptidase activity"/>
    <property type="evidence" value="ECO:0007669"/>
    <property type="project" value="InterPro"/>
</dbReference>
<evidence type="ECO:0000259" key="3">
    <source>
        <dbReference type="Pfam" id="PF00675"/>
    </source>
</evidence>
<dbReference type="AlphaFoldDB" id="A0A2T0RDZ6"/>
<dbReference type="GO" id="GO:0046872">
    <property type="term" value="F:metal ion binding"/>
    <property type="evidence" value="ECO:0007669"/>
    <property type="project" value="InterPro"/>
</dbReference>
<comment type="similarity">
    <text evidence="1 2">Belongs to the peptidase M16 family.</text>
</comment>
<dbReference type="PANTHER" id="PTHR11851:SF49">
    <property type="entry name" value="MITOCHONDRIAL-PROCESSING PEPTIDASE SUBUNIT ALPHA"/>
    <property type="match status" value="1"/>
</dbReference>
<dbReference type="Pfam" id="PF00675">
    <property type="entry name" value="Peptidase_M16"/>
    <property type="match status" value="1"/>
</dbReference>
<protein>
    <submittedName>
        <fullName evidence="5">Putative Zn-dependent peptidase</fullName>
    </submittedName>
</protein>
<evidence type="ECO:0000313" key="6">
    <source>
        <dbReference type="Proteomes" id="UP000239209"/>
    </source>
</evidence>
<keyword evidence="6" id="KW-1185">Reference proteome</keyword>
<dbReference type="InterPro" id="IPR011765">
    <property type="entry name" value="Pept_M16_N"/>
</dbReference>
<sequence>MTANDRGPAERPARVITRTLHDGVRRTVLPSGLRIITEAIPTTRSASLGVWVGVGSRDETPALSGASHFLEHLLFKGTEKRTALDISAQIEAVGGETNAFTTKEYTCYYARVLDADLPLAVDVLCDAVANSVLDPADVETERGVILEEIAMHDDEPGDEVHDVFTEAIFGAGTALGRLISGTEATISPMTRSQINRFYRTRYKAPQIVITAAGNLDHGKVVRLIRAALAGTPLDTPGAPAAVRDGSRRHRIKPPTTVVRNRDTEQAHLVLGCEGLGRDDERRFAQGVLNNVLGGGMSSRLFQEIREKRGLAYSVYSYGSQYADAGVFAVYAGCAPGKAEEVLALIRAELAVVAAEGVTAAELARGKGMAKGTYVLGLEDTGSRMSRLAKSELLYGDLMSVDELLTRVDAVTLDEVNALAAELLTRPMSLAVVGPFDDGAFPSAR</sequence>
<organism evidence="5 6">
    <name type="scientific">Pseudosporangium ferrugineum</name>
    <dbReference type="NCBI Taxonomy" id="439699"/>
    <lineage>
        <taxon>Bacteria</taxon>
        <taxon>Bacillati</taxon>
        <taxon>Actinomycetota</taxon>
        <taxon>Actinomycetes</taxon>
        <taxon>Micromonosporales</taxon>
        <taxon>Micromonosporaceae</taxon>
        <taxon>Pseudosporangium</taxon>
    </lineage>
</organism>
<proteinExistence type="inferred from homology"/>
<reference evidence="5 6" key="1">
    <citation type="submission" date="2018-03" db="EMBL/GenBank/DDBJ databases">
        <title>Genomic Encyclopedia of Archaeal and Bacterial Type Strains, Phase II (KMG-II): from individual species to whole genera.</title>
        <authorList>
            <person name="Goeker M."/>
        </authorList>
    </citation>
    <scope>NUCLEOTIDE SEQUENCE [LARGE SCALE GENOMIC DNA]</scope>
    <source>
        <strain evidence="5 6">DSM 45348</strain>
    </source>
</reference>
<evidence type="ECO:0000259" key="4">
    <source>
        <dbReference type="Pfam" id="PF05193"/>
    </source>
</evidence>
<dbReference type="InterPro" id="IPR001431">
    <property type="entry name" value="Pept_M16_Zn_BS"/>
</dbReference>
<feature type="domain" description="Peptidase M16 N-terminal" evidence="3">
    <location>
        <begin position="34"/>
        <end position="171"/>
    </location>
</feature>
<dbReference type="OrthoDB" id="9811314at2"/>
<dbReference type="InterPro" id="IPR007863">
    <property type="entry name" value="Peptidase_M16_C"/>
</dbReference>
<dbReference type="InterPro" id="IPR050361">
    <property type="entry name" value="MPP/UQCRC_Complex"/>
</dbReference>
<dbReference type="SUPFAM" id="SSF63411">
    <property type="entry name" value="LuxS/MPP-like metallohydrolase"/>
    <property type="match status" value="2"/>
</dbReference>
<name>A0A2T0RDZ6_9ACTN</name>
<dbReference type="Proteomes" id="UP000239209">
    <property type="component" value="Unassembled WGS sequence"/>
</dbReference>
<feature type="domain" description="Peptidase M16 C-terminal" evidence="4">
    <location>
        <begin position="189"/>
        <end position="366"/>
    </location>
</feature>
<accession>A0A2T0RDZ6</accession>
<evidence type="ECO:0000256" key="1">
    <source>
        <dbReference type="ARBA" id="ARBA00007261"/>
    </source>
</evidence>
<dbReference type="Pfam" id="PF05193">
    <property type="entry name" value="Peptidase_M16_C"/>
    <property type="match status" value="1"/>
</dbReference>
<dbReference type="PROSITE" id="PS00143">
    <property type="entry name" value="INSULINASE"/>
    <property type="match status" value="1"/>
</dbReference>
<dbReference type="InterPro" id="IPR011249">
    <property type="entry name" value="Metalloenz_LuxS/M16"/>
</dbReference>
<dbReference type="RefSeq" id="WP_106131139.1">
    <property type="nucleotide sequence ID" value="NZ_PVZG01000034.1"/>
</dbReference>
<dbReference type="PANTHER" id="PTHR11851">
    <property type="entry name" value="METALLOPROTEASE"/>
    <property type="match status" value="1"/>
</dbReference>
<comment type="caution">
    <text evidence="5">The sequence shown here is derived from an EMBL/GenBank/DDBJ whole genome shotgun (WGS) entry which is preliminary data.</text>
</comment>
<dbReference type="GO" id="GO:0006508">
    <property type="term" value="P:proteolysis"/>
    <property type="evidence" value="ECO:0007669"/>
    <property type="project" value="InterPro"/>
</dbReference>
<dbReference type="EMBL" id="PVZG01000034">
    <property type="protein sequence ID" value="PRY19387.1"/>
    <property type="molecule type" value="Genomic_DNA"/>
</dbReference>
<gene>
    <name evidence="5" type="ORF">CLV70_13440</name>
</gene>